<evidence type="ECO:0000256" key="4">
    <source>
        <dbReference type="ARBA" id="ARBA00022786"/>
    </source>
</evidence>
<evidence type="ECO:0000256" key="1">
    <source>
        <dbReference type="ARBA" id="ARBA00000707"/>
    </source>
</evidence>
<dbReference type="EC" id="3.4.19.12" evidence="2"/>
<evidence type="ECO:0000256" key="6">
    <source>
        <dbReference type="ARBA" id="ARBA00022807"/>
    </source>
</evidence>
<dbReference type="GO" id="GO:0043161">
    <property type="term" value="P:proteasome-mediated ubiquitin-dependent protein catabolic process"/>
    <property type="evidence" value="ECO:0007669"/>
    <property type="project" value="InterPro"/>
</dbReference>
<keyword evidence="6" id="KW-0788">Thiol protease</keyword>
<dbReference type="PROSITE" id="PS50235">
    <property type="entry name" value="USP_3"/>
    <property type="match status" value="1"/>
</dbReference>
<feature type="compositionally biased region" description="Low complexity" evidence="7">
    <location>
        <begin position="851"/>
        <end position="860"/>
    </location>
</feature>
<dbReference type="InterPro" id="IPR025305">
    <property type="entry name" value="UCH_repeat_domain"/>
</dbReference>
<dbReference type="GO" id="GO:0016579">
    <property type="term" value="P:protein deubiquitination"/>
    <property type="evidence" value="ECO:0007669"/>
    <property type="project" value="InterPro"/>
</dbReference>
<feature type="region of interest" description="Disordered" evidence="7">
    <location>
        <begin position="763"/>
        <end position="878"/>
    </location>
</feature>
<evidence type="ECO:0000256" key="3">
    <source>
        <dbReference type="ARBA" id="ARBA00022670"/>
    </source>
</evidence>
<dbReference type="GO" id="GO:0061136">
    <property type="term" value="P:regulation of proteasomal protein catabolic process"/>
    <property type="evidence" value="ECO:0007669"/>
    <property type="project" value="TreeGrafter"/>
</dbReference>
<sequence length="1304" mass="143577">MTGAHSEADVQSPEDRYAETLLAQVGGNQLALNDQMGFFRGHHTITPTLEHLRHKPSGSRRYMTRSQTTNTKRAGLRQIPEDITQQEVKELMNGSGIMSVPPRNGWGTGDLATELRPGKSATRWLHDFLKGHVGDYVDENREPIGSLFVPCQKASLPHFLTLQGLDEGNGQHDLLIIESQSIEDQQLSCICRFCKYHFLFRFDKKCDLCPPKKLHHLVRLAVDRAVPQVEVPEESERHKYFPQTNSALWQCSEKQCGFKVMVYMTRPRLQVEQVELVADVGRIERQAAAAKQQDPERFKDLHENVTKTALVTLNAYLRDITKKPEDTQTIKIAARNKRFMVQFGESCSDFFNYLGFSKIEYEGERYWLLPILKHYPGDKTPIGSQRAFFEDVRSEVQALLDGSDLNAHTKEVVPVPALHRLWKALDSTPFPASGAMPEDNTAYVKLGILPNSDDNTVQQAYEAQIEADPARSADYLQALSEIAASRGSDLQFFAAQQQSLVDNQHGQVSNDAPLAVAYHHFGLDSNQAYPDDQIIQIYNVLCESSPAQNSEHRHNLAVIGRSKKSTPIMRAACASLSFEAACQVLGLDGVTKDATEPPDAALIETYADIVEKEGKECFLVAAALDTIADAFEPIRDQLRASANAYRRGERAADFPEMMGVEPVDLNVPLGIENLRNTCYLNSILQYFYTITPVRDLVLERTSGSTQQQVAEFPARMSVEQADIYIGQELIKSLGDLFTQLRSSKGKSVLPPQRLANAASISLERLRQTPGSNSGTAPSNATTPMDAPPLPARPGVTGPSTDVSSGRSTSVVTVSTVEDVSGTSTPASMASSQTLIDHPMEDPPNEEKQADADASASAAAAGLGEAQIDPSSEGFEKGSVAAEATVNAGASTSLKTDATTPIVEYVSKQDIDAILDQTEIHGTDQMDVEEIMGRCLGYIRAAINTNSIKDQTSSDIIFDTFYTHYVDVKKPKDQSRISRTQVVDRWFTAYPGVDGRVNLYDALAGTFDLEEVSATEGPLDRFTSIVKPAPIFHIFIQRSAIGIKNANPVQIPDELYLDRYMDAPEDSQLFRIRKRGWNLKRQIEEYQAVLAAGKSSSLEAAPGSLNSGGGDVELYEESNLGIDSADDGSFVVVDGDSESLIQLVDDDNEAVMVGGESLDEEMEGVAVGTGMSQPEVPLQTPGVEELKAELAGLFDGLTTHKYRLHAVICHAGQMAAGHYWVWIFDFDAQVWRKYNDAAVMERSTAKTHEVLEELSTRGEPYYLAYVREEGRDKLVQVPPRLVDEVAPPAPALVAEDDDLLLAYEG</sequence>
<feature type="compositionally biased region" description="Polar residues" evidence="7">
    <location>
        <begin position="768"/>
        <end position="782"/>
    </location>
</feature>
<dbReference type="Gene3D" id="3.90.70.10">
    <property type="entry name" value="Cysteine proteinases"/>
    <property type="match status" value="2"/>
</dbReference>
<keyword evidence="4" id="KW-0833">Ubl conjugation pathway</keyword>
<dbReference type="STRING" id="177199.A0A420YCG0"/>
<dbReference type="GO" id="GO:0070628">
    <property type="term" value="F:proteasome binding"/>
    <property type="evidence" value="ECO:0007669"/>
    <property type="project" value="TreeGrafter"/>
</dbReference>
<organism evidence="9 10">
    <name type="scientific">Coniochaeta pulveracea</name>
    <dbReference type="NCBI Taxonomy" id="177199"/>
    <lineage>
        <taxon>Eukaryota</taxon>
        <taxon>Fungi</taxon>
        <taxon>Dikarya</taxon>
        <taxon>Ascomycota</taxon>
        <taxon>Pezizomycotina</taxon>
        <taxon>Sordariomycetes</taxon>
        <taxon>Sordariomycetidae</taxon>
        <taxon>Coniochaetales</taxon>
        <taxon>Coniochaetaceae</taxon>
        <taxon>Coniochaeta</taxon>
    </lineage>
</organism>
<feature type="compositionally biased region" description="Basic and acidic residues" evidence="7">
    <location>
        <begin position="837"/>
        <end position="850"/>
    </location>
</feature>
<evidence type="ECO:0000256" key="2">
    <source>
        <dbReference type="ARBA" id="ARBA00012759"/>
    </source>
</evidence>
<name>A0A420YCG0_9PEZI</name>
<dbReference type="EMBL" id="QVQW01000020">
    <property type="protein sequence ID" value="RKU45572.1"/>
    <property type="molecule type" value="Genomic_DNA"/>
</dbReference>
<proteinExistence type="predicted"/>
<feature type="region of interest" description="Disordered" evidence="7">
    <location>
        <begin position="53"/>
        <end position="73"/>
    </location>
</feature>
<gene>
    <name evidence="9" type="primary">UBP2</name>
    <name evidence="9" type="ORF">DL546_006996</name>
</gene>
<evidence type="ECO:0000259" key="8">
    <source>
        <dbReference type="PROSITE" id="PS50235"/>
    </source>
</evidence>
<keyword evidence="5" id="KW-0378">Hydrolase</keyword>
<evidence type="ECO:0000256" key="7">
    <source>
        <dbReference type="SAM" id="MobiDB-lite"/>
    </source>
</evidence>
<dbReference type="PANTHER" id="PTHR43982">
    <property type="entry name" value="UBIQUITIN CARBOXYL-TERMINAL HYDROLASE"/>
    <property type="match status" value="1"/>
</dbReference>
<dbReference type="Pfam" id="PF13446">
    <property type="entry name" value="RPT"/>
    <property type="match status" value="2"/>
</dbReference>
<dbReference type="GO" id="GO:0004843">
    <property type="term" value="F:cysteine-type deubiquitinase activity"/>
    <property type="evidence" value="ECO:0007669"/>
    <property type="project" value="UniProtKB-EC"/>
</dbReference>
<keyword evidence="3 9" id="KW-0645">Protease</keyword>
<dbReference type="SUPFAM" id="SSF54001">
    <property type="entry name" value="Cysteine proteinases"/>
    <property type="match status" value="1"/>
</dbReference>
<dbReference type="OrthoDB" id="2420415at2759"/>
<feature type="compositionally biased region" description="Low complexity" evidence="7">
    <location>
        <begin position="799"/>
        <end position="824"/>
    </location>
</feature>
<accession>A0A420YCG0</accession>
<dbReference type="InterPro" id="IPR018200">
    <property type="entry name" value="USP_CS"/>
</dbReference>
<dbReference type="InterPro" id="IPR001394">
    <property type="entry name" value="Peptidase_C19_UCH"/>
</dbReference>
<feature type="domain" description="USP" evidence="8">
    <location>
        <begin position="669"/>
        <end position="1267"/>
    </location>
</feature>
<evidence type="ECO:0000313" key="10">
    <source>
        <dbReference type="Proteomes" id="UP000275385"/>
    </source>
</evidence>
<dbReference type="InterPro" id="IPR044635">
    <property type="entry name" value="UBP14-like"/>
</dbReference>
<dbReference type="PANTHER" id="PTHR43982:SF6">
    <property type="entry name" value="UBIQUITIN CARBOXYL-TERMINAL HYDROLASE 2-RELATED"/>
    <property type="match status" value="1"/>
</dbReference>
<dbReference type="Proteomes" id="UP000275385">
    <property type="component" value="Unassembled WGS sequence"/>
</dbReference>
<dbReference type="PROSITE" id="PS00973">
    <property type="entry name" value="USP_2"/>
    <property type="match status" value="1"/>
</dbReference>
<evidence type="ECO:0000256" key="5">
    <source>
        <dbReference type="ARBA" id="ARBA00022801"/>
    </source>
</evidence>
<dbReference type="InterPro" id="IPR038765">
    <property type="entry name" value="Papain-like_cys_pep_sf"/>
</dbReference>
<feature type="compositionally biased region" description="Polar residues" evidence="7">
    <location>
        <begin position="825"/>
        <end position="834"/>
    </location>
</feature>
<dbReference type="Pfam" id="PF00443">
    <property type="entry name" value="UCH"/>
    <property type="match status" value="2"/>
</dbReference>
<dbReference type="InterPro" id="IPR028889">
    <property type="entry name" value="USP"/>
</dbReference>
<protein>
    <recommendedName>
        <fullName evidence="2">ubiquitinyl hydrolase 1</fullName>
        <ecNumber evidence="2">3.4.19.12</ecNumber>
    </recommendedName>
</protein>
<evidence type="ECO:0000313" key="9">
    <source>
        <dbReference type="EMBL" id="RKU45572.1"/>
    </source>
</evidence>
<reference evidence="9 10" key="1">
    <citation type="submission" date="2018-08" db="EMBL/GenBank/DDBJ databases">
        <title>Draft genome of the lignicolous fungus Coniochaeta pulveracea.</title>
        <authorList>
            <person name="Borstlap C.J."/>
            <person name="De Witt R.N."/>
            <person name="Botha A."/>
            <person name="Volschenk H."/>
        </authorList>
    </citation>
    <scope>NUCLEOTIDE SEQUENCE [LARGE SCALE GENOMIC DNA]</scope>
    <source>
        <strain evidence="9 10">CAB683</strain>
    </source>
</reference>
<comment type="caution">
    <text evidence="9">The sequence shown here is derived from an EMBL/GenBank/DDBJ whole genome shotgun (WGS) entry which is preliminary data.</text>
</comment>
<comment type="catalytic activity">
    <reaction evidence="1">
        <text>Thiol-dependent hydrolysis of ester, thioester, amide, peptide and isopeptide bonds formed by the C-terminal Gly of ubiquitin (a 76-residue protein attached to proteins as an intracellular targeting signal).</text>
        <dbReference type="EC" id="3.4.19.12"/>
    </reaction>
</comment>
<keyword evidence="10" id="KW-1185">Reference proteome</keyword>